<dbReference type="GO" id="GO:0006281">
    <property type="term" value="P:DNA repair"/>
    <property type="evidence" value="ECO:0007669"/>
    <property type="project" value="InterPro"/>
</dbReference>
<keyword evidence="1" id="KW-0812">Transmembrane</keyword>
<keyword evidence="1" id="KW-0472">Membrane</keyword>
<sequence>MVEELIRLFKKYKLTMSVISALILLLGTFFFLQKKPEEIADFPELSTTTVTEKNLEETTVESPEVIQIVVDVKGAVKNEGLYELDASARVHDAIQAAGGFSEQADKKSVNLAQKLNDEAVVYVASQGENVSVIQAATNNSATEGTSGDATKKINLNTATVADLTTISGIGEKRANDILAYRDSNGGFSSVDDLNNVSGIGDKTLENIRPYVTVD</sequence>
<dbReference type="Pfam" id="PF12836">
    <property type="entry name" value="HHH_3"/>
    <property type="match status" value="1"/>
</dbReference>
<dbReference type="SUPFAM" id="SSF47781">
    <property type="entry name" value="RuvA domain 2-like"/>
    <property type="match status" value="1"/>
</dbReference>
<dbReference type="InterPro" id="IPR019554">
    <property type="entry name" value="Soluble_ligand-bd"/>
</dbReference>
<keyword evidence="1" id="KW-1133">Transmembrane helix</keyword>
<gene>
    <name evidence="3" type="ORF">EII38_02725</name>
</gene>
<name>A0A3P1VEM2_9STRE</name>
<dbReference type="InterPro" id="IPR004509">
    <property type="entry name" value="Competence_ComEA_HhH"/>
</dbReference>
<dbReference type="SMART" id="SM00278">
    <property type="entry name" value="HhH1"/>
    <property type="match status" value="2"/>
</dbReference>
<dbReference type="RefSeq" id="WP_124775817.1">
    <property type="nucleotide sequence ID" value="NZ_RQZA01000001.1"/>
</dbReference>
<dbReference type="AlphaFoldDB" id="A0A3P1VEM2"/>
<evidence type="ECO:0000313" key="3">
    <source>
        <dbReference type="EMBL" id="RRD32669.1"/>
    </source>
</evidence>
<dbReference type="NCBIfam" id="TIGR00426">
    <property type="entry name" value="competence protein ComEA helix-hairpin-helix repeat region"/>
    <property type="match status" value="1"/>
</dbReference>
<dbReference type="InterPro" id="IPR051675">
    <property type="entry name" value="Endo/Exo/Phosphatase_dom_1"/>
</dbReference>
<dbReference type="InterPro" id="IPR003583">
    <property type="entry name" value="Hlx-hairpin-Hlx_DNA-bd_motif"/>
</dbReference>
<dbReference type="Gene3D" id="3.10.560.10">
    <property type="entry name" value="Outer membrane lipoprotein wza domain like"/>
    <property type="match status" value="1"/>
</dbReference>
<organism evidence="3 4">
    <name type="scientific">Streptococcus minor</name>
    <dbReference type="NCBI Taxonomy" id="229549"/>
    <lineage>
        <taxon>Bacteria</taxon>
        <taxon>Bacillati</taxon>
        <taxon>Bacillota</taxon>
        <taxon>Bacilli</taxon>
        <taxon>Lactobacillales</taxon>
        <taxon>Streptococcaceae</taxon>
        <taxon>Streptococcus</taxon>
    </lineage>
</organism>
<evidence type="ECO:0000313" key="4">
    <source>
        <dbReference type="Proteomes" id="UP000281771"/>
    </source>
</evidence>
<dbReference type="GO" id="GO:0003677">
    <property type="term" value="F:DNA binding"/>
    <property type="evidence" value="ECO:0007669"/>
    <property type="project" value="UniProtKB-KW"/>
</dbReference>
<dbReference type="EMBL" id="RQZA01000001">
    <property type="protein sequence ID" value="RRD32669.1"/>
    <property type="molecule type" value="Genomic_DNA"/>
</dbReference>
<reference evidence="3 4" key="1">
    <citation type="submission" date="2018-11" db="EMBL/GenBank/DDBJ databases">
        <title>Genomes From Bacteria Associated with the Canine Oral Cavity: a Test Case for Automated Genome-Based Taxonomic Assignment.</title>
        <authorList>
            <person name="Coil D.A."/>
            <person name="Jospin G."/>
            <person name="Darling A.E."/>
            <person name="Wallis C."/>
            <person name="Davis I.J."/>
            <person name="Harris S."/>
            <person name="Eisen J.A."/>
            <person name="Holcombe L.J."/>
            <person name="O'Flynn C."/>
        </authorList>
    </citation>
    <scope>NUCLEOTIDE SEQUENCE [LARGE SCALE GENOMIC DNA]</scope>
    <source>
        <strain evidence="3 4">OH4621_COT-116</strain>
    </source>
</reference>
<dbReference type="STRING" id="1123309.GCA_000377005_01754"/>
<accession>A0A3P1VEM2</accession>
<feature type="transmembrane region" description="Helical" evidence="1">
    <location>
        <begin position="12"/>
        <end position="32"/>
    </location>
</feature>
<dbReference type="Pfam" id="PF10531">
    <property type="entry name" value="SLBB"/>
    <property type="match status" value="1"/>
</dbReference>
<dbReference type="GO" id="GO:0015628">
    <property type="term" value="P:protein secretion by the type II secretion system"/>
    <property type="evidence" value="ECO:0007669"/>
    <property type="project" value="TreeGrafter"/>
</dbReference>
<keyword evidence="4" id="KW-1185">Reference proteome</keyword>
<proteinExistence type="predicted"/>
<dbReference type="Proteomes" id="UP000281771">
    <property type="component" value="Unassembled WGS sequence"/>
</dbReference>
<dbReference type="InterPro" id="IPR010994">
    <property type="entry name" value="RuvA_2-like"/>
</dbReference>
<dbReference type="PANTHER" id="PTHR21180:SF32">
    <property type="entry name" value="ENDONUCLEASE_EXONUCLEASE_PHOSPHATASE FAMILY DOMAIN-CONTAINING PROTEIN 1"/>
    <property type="match status" value="1"/>
</dbReference>
<dbReference type="PANTHER" id="PTHR21180">
    <property type="entry name" value="ENDONUCLEASE/EXONUCLEASE/PHOSPHATASE FAMILY DOMAIN-CONTAINING PROTEIN 1"/>
    <property type="match status" value="1"/>
</dbReference>
<keyword evidence="3" id="KW-0238">DNA-binding</keyword>
<feature type="domain" description="Helix-hairpin-helix DNA-binding motif class 1" evidence="2">
    <location>
        <begin position="191"/>
        <end position="210"/>
    </location>
</feature>
<dbReference type="Gene3D" id="1.10.150.310">
    <property type="entry name" value="Tex RuvX-like domain-like"/>
    <property type="match status" value="1"/>
</dbReference>
<protein>
    <submittedName>
        <fullName evidence="3">ComEA family DNA-binding protein</fullName>
    </submittedName>
</protein>
<evidence type="ECO:0000259" key="2">
    <source>
        <dbReference type="SMART" id="SM00278"/>
    </source>
</evidence>
<comment type="caution">
    <text evidence="3">The sequence shown here is derived from an EMBL/GenBank/DDBJ whole genome shotgun (WGS) entry which is preliminary data.</text>
</comment>
<dbReference type="GO" id="GO:0015627">
    <property type="term" value="C:type II protein secretion system complex"/>
    <property type="evidence" value="ECO:0007669"/>
    <property type="project" value="TreeGrafter"/>
</dbReference>
<evidence type="ECO:0000256" key="1">
    <source>
        <dbReference type="SAM" id="Phobius"/>
    </source>
</evidence>
<feature type="domain" description="Helix-hairpin-helix DNA-binding motif class 1" evidence="2">
    <location>
        <begin position="161"/>
        <end position="180"/>
    </location>
</feature>